<dbReference type="Proteomes" id="UP000523196">
    <property type="component" value="Unassembled WGS sequence"/>
</dbReference>
<dbReference type="InterPro" id="IPR018759">
    <property type="entry name" value="BBP2_2"/>
</dbReference>
<dbReference type="RefSeq" id="WP_182686746.1">
    <property type="nucleotide sequence ID" value="NZ_JACHTF010000008.1"/>
</dbReference>
<keyword evidence="3" id="KW-0998">Cell outer membrane</keyword>
<dbReference type="InterPro" id="IPR036942">
    <property type="entry name" value="Beta-barrel_TonB_sf"/>
</dbReference>
<feature type="signal peptide" evidence="4">
    <location>
        <begin position="1"/>
        <end position="31"/>
    </location>
</feature>
<protein>
    <submittedName>
        <fullName evidence="5">Outer membrane beta-barrel protein</fullName>
    </submittedName>
</protein>
<gene>
    <name evidence="5" type="ORF">H4F98_08515</name>
</gene>
<evidence type="ECO:0000313" key="5">
    <source>
        <dbReference type="EMBL" id="MBB1060615.1"/>
    </source>
</evidence>
<keyword evidence="4" id="KW-0732">Signal</keyword>
<evidence type="ECO:0000256" key="2">
    <source>
        <dbReference type="ARBA" id="ARBA00023136"/>
    </source>
</evidence>
<name>A0A7W3Y635_9GAMM</name>
<dbReference type="GO" id="GO:0009279">
    <property type="term" value="C:cell outer membrane"/>
    <property type="evidence" value="ECO:0007669"/>
    <property type="project" value="UniProtKB-SubCell"/>
</dbReference>
<dbReference type="SUPFAM" id="SSF56935">
    <property type="entry name" value="Porins"/>
    <property type="match status" value="1"/>
</dbReference>
<sequence length="439" mass="48901">MNPAEHRTVLQHTALSTALALGLAMAPAAHAVELDYEISAGVIHNSNIILSETEEISETTIAPGIDFSLTHEGRSVDLVGRGNMRYLYYTGDTFDDEVRGEFSGHMRWRMLPQRLDFVVEDYLSQQPVDILSPVTPSNAQQVNILIGGPSLYLNLSDRTRAQLDARYSRSEAEETAAFDADRVNAAARVLHELGPTTRTSLNVESNRIRFDQAGAASDYDRLDGYVNFQRNLRQLDFSIDLGYSTLDVVDGDSYSSPLGRASLGWRFSPETSLSAQASYQFSDTAQSLSSTPIDPDTPIGTDIDASGVIVSSDPYEQRRIDLGFSHAGPRHGFDASAWHERSEYVEVDDFDNTNSGAAFAYTFRINPLLDLVASVDHQRRDFTVTSRLDKDTNFGVGLVKRFTRHWSTRLDLRRRSRDSSVQGFSYDDNAVTVSLVYRR</sequence>
<dbReference type="Pfam" id="PF10082">
    <property type="entry name" value="BBP2_2"/>
    <property type="match status" value="1"/>
</dbReference>
<accession>A0A7W3Y635</accession>
<evidence type="ECO:0000256" key="4">
    <source>
        <dbReference type="SAM" id="SignalP"/>
    </source>
</evidence>
<dbReference type="AlphaFoldDB" id="A0A7W3Y635"/>
<evidence type="ECO:0000256" key="3">
    <source>
        <dbReference type="ARBA" id="ARBA00023237"/>
    </source>
</evidence>
<proteinExistence type="predicted"/>
<feature type="chain" id="PRO_5030627997" evidence="4">
    <location>
        <begin position="32"/>
        <end position="439"/>
    </location>
</feature>
<keyword evidence="2" id="KW-0472">Membrane</keyword>
<reference evidence="5 6" key="1">
    <citation type="submission" date="2020-08" db="EMBL/GenBank/DDBJ databases">
        <authorList>
            <person name="Xu S."/>
            <person name="Li A."/>
        </authorList>
    </citation>
    <scope>NUCLEOTIDE SEQUENCE [LARGE SCALE GENOMIC DNA]</scope>
    <source>
        <strain evidence="5 6">119BY6-57</strain>
    </source>
</reference>
<evidence type="ECO:0000313" key="6">
    <source>
        <dbReference type="Proteomes" id="UP000523196"/>
    </source>
</evidence>
<organism evidence="5 6">
    <name type="scientific">Marilutibacter spongiae</name>
    <dbReference type="NCBI Taxonomy" id="2025720"/>
    <lineage>
        <taxon>Bacteria</taxon>
        <taxon>Pseudomonadati</taxon>
        <taxon>Pseudomonadota</taxon>
        <taxon>Gammaproteobacteria</taxon>
        <taxon>Lysobacterales</taxon>
        <taxon>Lysobacteraceae</taxon>
        <taxon>Marilutibacter</taxon>
    </lineage>
</organism>
<dbReference type="Gene3D" id="2.40.170.20">
    <property type="entry name" value="TonB-dependent receptor, beta-barrel domain"/>
    <property type="match status" value="1"/>
</dbReference>
<dbReference type="EMBL" id="JACHTF010000008">
    <property type="protein sequence ID" value="MBB1060615.1"/>
    <property type="molecule type" value="Genomic_DNA"/>
</dbReference>
<comment type="caution">
    <text evidence="5">The sequence shown here is derived from an EMBL/GenBank/DDBJ whole genome shotgun (WGS) entry which is preliminary data.</text>
</comment>
<keyword evidence="6" id="KW-1185">Reference proteome</keyword>
<comment type="subcellular location">
    <subcellularLocation>
        <location evidence="1">Cell outer membrane</location>
    </subcellularLocation>
</comment>
<evidence type="ECO:0000256" key="1">
    <source>
        <dbReference type="ARBA" id="ARBA00004442"/>
    </source>
</evidence>